<dbReference type="InterPro" id="IPR012349">
    <property type="entry name" value="Split_barrel_FMN-bd"/>
</dbReference>
<evidence type="ECO:0000256" key="1">
    <source>
        <dbReference type="ARBA" id="ARBA00001962"/>
    </source>
</evidence>
<name>A0A813EHD1_POLGL</name>
<comment type="cofactor">
    <cofactor evidence="1">
        <name>Fe cation</name>
        <dbReference type="ChEBI" id="CHEBI:24875"/>
    </cofactor>
</comment>
<keyword evidence="4" id="KW-0479">Metal-binding</keyword>
<evidence type="ECO:0000256" key="2">
    <source>
        <dbReference type="ARBA" id="ARBA00006098"/>
    </source>
</evidence>
<dbReference type="InterPro" id="IPR051285">
    <property type="entry name" value="NADH_oxidoreductase_modular"/>
</dbReference>
<evidence type="ECO:0000256" key="7">
    <source>
        <dbReference type="ARBA" id="ARBA00025633"/>
    </source>
</evidence>
<comment type="caution">
    <text evidence="10">The sequence shown here is derived from an EMBL/GenBank/DDBJ whole genome shotgun (WGS) entry which is preliminary data.</text>
</comment>
<gene>
    <name evidence="10" type="ORF">PGLA1383_LOCUS18842</name>
</gene>
<accession>A0A813EHD1</accession>
<evidence type="ECO:0000259" key="9">
    <source>
        <dbReference type="PROSITE" id="PS50902"/>
    </source>
</evidence>
<evidence type="ECO:0000256" key="3">
    <source>
        <dbReference type="ARBA" id="ARBA00022448"/>
    </source>
</evidence>
<dbReference type="InterPro" id="IPR036866">
    <property type="entry name" value="RibonucZ/Hydroxyglut_hydro"/>
</dbReference>
<evidence type="ECO:0000256" key="6">
    <source>
        <dbReference type="ARBA" id="ARBA00023004"/>
    </source>
</evidence>
<evidence type="ECO:0000256" key="4">
    <source>
        <dbReference type="ARBA" id="ARBA00022723"/>
    </source>
</evidence>
<evidence type="ECO:0000313" key="11">
    <source>
        <dbReference type="Proteomes" id="UP000654075"/>
    </source>
</evidence>
<dbReference type="InterPro" id="IPR008254">
    <property type="entry name" value="Flavodoxin/NO_synth"/>
</dbReference>
<dbReference type="PROSITE" id="PS50902">
    <property type="entry name" value="FLAVODOXIN_LIKE"/>
    <property type="match status" value="1"/>
</dbReference>
<evidence type="ECO:0000313" key="10">
    <source>
        <dbReference type="EMBL" id="CAE8600521.1"/>
    </source>
</evidence>
<dbReference type="PANTHER" id="PTHR32145:SF11">
    <property type="entry name" value="DIFLAVIN FLAVOPROTEIN A 2-RELATED"/>
    <property type="match status" value="1"/>
</dbReference>
<dbReference type="Gene3D" id="2.30.110.10">
    <property type="entry name" value="Electron Transport, Fmn-binding Protein, Chain A"/>
    <property type="match status" value="2"/>
</dbReference>
<dbReference type="GO" id="GO:0046872">
    <property type="term" value="F:metal ion binding"/>
    <property type="evidence" value="ECO:0007669"/>
    <property type="project" value="UniProtKB-KW"/>
</dbReference>
<dbReference type="SMART" id="SM00903">
    <property type="entry name" value="Flavin_Reduct"/>
    <property type="match status" value="1"/>
</dbReference>
<dbReference type="OrthoDB" id="432169at2759"/>
<dbReference type="Gene3D" id="3.60.15.10">
    <property type="entry name" value="Ribonuclease Z/Hydroxyacylglutathione hydrolase-like"/>
    <property type="match status" value="2"/>
</dbReference>
<protein>
    <recommendedName>
        <fullName evidence="9">Flavodoxin-like domain-containing protein</fullName>
    </recommendedName>
</protein>
<comment type="function">
    <text evidence="7">Mediates electron transfer from NADH to oxygen, reducing it to water. This modular protein has 3 redox cofactors, in other organisms the same activity requires 2 or 3 proteins.</text>
</comment>
<dbReference type="PANTHER" id="PTHR32145">
    <property type="entry name" value="DIFLAVIN FLAVOPROTEIN A 2-RELATED"/>
    <property type="match status" value="1"/>
</dbReference>
<dbReference type="CDD" id="cd07709">
    <property type="entry name" value="flavodiiron_proteins_MBL-fold"/>
    <property type="match status" value="1"/>
</dbReference>
<dbReference type="InterPro" id="IPR002563">
    <property type="entry name" value="Flavin_Rdtase-like_dom"/>
</dbReference>
<reference evidence="10" key="1">
    <citation type="submission" date="2021-02" db="EMBL/GenBank/DDBJ databases">
        <authorList>
            <person name="Dougan E. K."/>
            <person name="Rhodes N."/>
            <person name="Thang M."/>
            <person name="Chan C."/>
        </authorList>
    </citation>
    <scope>NUCLEOTIDE SEQUENCE</scope>
</reference>
<keyword evidence="5" id="KW-0249">Electron transport</keyword>
<dbReference type="Proteomes" id="UP000654075">
    <property type="component" value="Unassembled WGS sequence"/>
</dbReference>
<dbReference type="Pfam" id="PF19583">
    <property type="entry name" value="ODP"/>
    <property type="match status" value="1"/>
</dbReference>
<dbReference type="InterPro" id="IPR001279">
    <property type="entry name" value="Metallo-B-lactamas"/>
</dbReference>
<dbReference type="GO" id="GO:0010181">
    <property type="term" value="F:FMN binding"/>
    <property type="evidence" value="ECO:0007669"/>
    <property type="project" value="InterPro"/>
</dbReference>
<keyword evidence="6" id="KW-0408">Iron</keyword>
<keyword evidence="3" id="KW-0813">Transport</keyword>
<dbReference type="EMBL" id="CAJNNV010012231">
    <property type="protein sequence ID" value="CAE8600521.1"/>
    <property type="molecule type" value="Genomic_DNA"/>
</dbReference>
<proteinExistence type="inferred from homology"/>
<organism evidence="10 11">
    <name type="scientific">Polarella glacialis</name>
    <name type="common">Dinoflagellate</name>
    <dbReference type="NCBI Taxonomy" id="89957"/>
    <lineage>
        <taxon>Eukaryota</taxon>
        <taxon>Sar</taxon>
        <taxon>Alveolata</taxon>
        <taxon>Dinophyceae</taxon>
        <taxon>Suessiales</taxon>
        <taxon>Suessiaceae</taxon>
        <taxon>Polarella</taxon>
    </lineage>
</organism>
<dbReference type="Pfam" id="PF01613">
    <property type="entry name" value="Flavin_Reduct"/>
    <property type="match status" value="2"/>
</dbReference>
<dbReference type="SMART" id="SM00849">
    <property type="entry name" value="Lactamase_B"/>
    <property type="match status" value="1"/>
</dbReference>
<sequence length="1451" mass="157315">MDDHGAVRQRLVGLAATAAGLAALTSAKGMAFLRIVSRTHSTETSPCSTHLRGATPTDALQHAASPRGSDQLSTVLPLAVAAMMGVAARAGQRRGGSTSSRPPTARKYSASRTRIIGDWADGSVSNSNLTLATSELPGGITQYRVVHPEADQRYGEEYDRKVGSTDNVYLIKPEAAPWVLVGTFDKDGQGLFLKELSEESLARIGHLIVQFYDGKQASFVEELIMRRPKGASSPPLLVNCSTPTVIALKKALSPQAIERCRLVPIKNKTELEIEEGRVLRFMLTPTLKLPEALVAFDPLTGTLFSGKFFSSHCAIPQGSGAAGTDGWEEYAIDWYHLFDCYFFTKTAQNAIRKIFMLAEALHGPDVQQLAPLHGPVVREQCWKLMAKYEAWTEAKLRKDARQEKSVLVMYASAYGHTKNLAAQISKGLATSGVRVVDMNLEFTTAKEVAVALESCDGFCMGSPTLGGEMPTQVKEALGVVLGIDPGNRKPCGVFGSFGWSGEAVDELQFRLKDSGFPVVFDPIRVKFRPTQTDVDKCQAAGTRMAQKLSSDLFARRKSKARNVAQVEGNTVSSGATEAFGKMRTSQCVMSSMDAEGKPVLSPVAWLNQASFDPPGLTISIPKLPSAVDQDADKKLESFLEEFLGQKRLDYEAATVMLKELLCSSGDHQVTEEEIARALEALDPDDYGMVTFEEARISAAPGGLLRNQLTKMLKADSAPAEASALLKDFTLNLVPTSGDVLSLAASTVNHKKATAQNGCLVLQESHAFLECCVVQSLDAGDHMLIYAEVVAGKLLNDQEKTEMSSVSEVLKMATNKVPVAMAAAGARGSWGRNQSAFAGASAASVQGRRLPRTALAARGGEETISGIKEWTGLTPGKEYRLQTMSGPVAADTSIIRSLDWDRDRFDIEFELERGTTYNSYVIKGADKTALVDTSHEKFEELYLAALQKDLDISQLDYLIVSHTEPDHSGLVLKLLTLAKEAGNEKLTIVGSKICIMYLEALVHTPFKSQVVGNNDKIDLGGGHMLEFVIAPNLHWPDTMFTFDHGTGLLFTCDAFGMHYCSENVVDTEGMQELLPHYSLYYDCLMKPNARSVLSALKKIATFEIKSVATGHGPMLTENFSKFIEKYRTWSDKATEKLGPSVAVFWVSSFGQSERLAQLFAHGLTSCSVNVEMHDLNAMDIHEVTECLAQNEVIAITAPGQNTKASASLQSIIAGAKPKKHQFIVLDSYGGSAQESIQLLRSRLLDQNIPEILPPMEVQGEGVTTQVMQGFEEAGMFLGRKMTMKTKAEAAKSQDKDLAKALGRLSSSLYVATAQKAGVRHAMVASWVTPASTSPLGVSLTIAKDRAMEPLLRIGDSFTLNILEEGRPSTLQLMKHFLQKFGPGDDRLEGVDCFEGSNGAAVLRGACAYLECRIVSRMDASDHWVGYAVVTGGSVAKPDAVAAVHHRKIGTYY</sequence>
<dbReference type="SUPFAM" id="SSF52218">
    <property type="entry name" value="Flavoproteins"/>
    <property type="match status" value="2"/>
</dbReference>
<feature type="region of interest" description="Disordered" evidence="8">
    <location>
        <begin position="89"/>
        <end position="108"/>
    </location>
</feature>
<evidence type="ECO:0000256" key="5">
    <source>
        <dbReference type="ARBA" id="ARBA00022982"/>
    </source>
</evidence>
<dbReference type="SUPFAM" id="SSF50475">
    <property type="entry name" value="FMN-binding split barrel"/>
    <property type="match status" value="2"/>
</dbReference>
<dbReference type="InterPro" id="IPR029039">
    <property type="entry name" value="Flavoprotein-like_sf"/>
</dbReference>
<evidence type="ECO:0000256" key="8">
    <source>
        <dbReference type="SAM" id="MobiDB-lite"/>
    </source>
</evidence>
<dbReference type="Pfam" id="PF00258">
    <property type="entry name" value="Flavodoxin_1"/>
    <property type="match status" value="1"/>
</dbReference>
<comment type="similarity">
    <text evidence="2">In the C-terminal section; belongs to the flavodoxin reductase family.</text>
</comment>
<feature type="domain" description="Flavodoxin-like" evidence="9">
    <location>
        <begin position="406"/>
        <end position="545"/>
    </location>
</feature>
<keyword evidence="11" id="KW-1185">Reference proteome</keyword>
<dbReference type="Gene3D" id="3.40.50.360">
    <property type="match status" value="2"/>
</dbReference>
<dbReference type="InterPro" id="IPR045761">
    <property type="entry name" value="ODP_dom"/>
</dbReference>
<dbReference type="SUPFAM" id="SSF56281">
    <property type="entry name" value="Metallo-hydrolase/oxidoreductase"/>
    <property type="match status" value="2"/>
</dbReference>